<name>A0A7S4V3D8_9STRA</name>
<feature type="compositionally biased region" description="Acidic residues" evidence="1">
    <location>
        <begin position="236"/>
        <end position="250"/>
    </location>
</feature>
<feature type="compositionally biased region" description="Acidic residues" evidence="1">
    <location>
        <begin position="298"/>
        <end position="344"/>
    </location>
</feature>
<feature type="region of interest" description="Disordered" evidence="1">
    <location>
        <begin position="213"/>
        <end position="378"/>
    </location>
</feature>
<sequence length="378" mass="41622">MQQKMRQRDPALSFARIAAISGAAALTVGIPCSVKAFTTVQSSPPFITRASKATIRHIYAPPGSGYFTAEDEEDYFPETYEPMMEYPGTMRPGRTPENQAYHDLPIADDDPDPVPWPHFQEIEWHHNWGAPHEHPIPMEEFIELEGRWASVEDEAAMRAGVRRGVRERRELEEMEKAATLIMDDEDDEEEESDSGIRLDLGDGVDALIGVNALTAGDSATKSSTADSTNTKKSSVAEEDEDDDEDDDDFLLDLGLDFNDGDDEEEESKDDDDDDGDEPAFAISSDSTSSLLEAMQSMIDEDDGDDAGDLDDDDADDIDLNLDLGLTDDDTDDDDDVTFDDDDDFGGGGGIQEVSLDDLSQEEDMGDDDSFDDGGFDYE</sequence>
<reference evidence="2" key="1">
    <citation type="submission" date="2021-01" db="EMBL/GenBank/DDBJ databases">
        <authorList>
            <person name="Corre E."/>
            <person name="Pelletier E."/>
            <person name="Niang G."/>
            <person name="Scheremetjew M."/>
            <person name="Finn R."/>
            <person name="Kale V."/>
            <person name="Holt S."/>
            <person name="Cochrane G."/>
            <person name="Meng A."/>
            <person name="Brown T."/>
            <person name="Cohen L."/>
        </authorList>
    </citation>
    <scope>NUCLEOTIDE SEQUENCE</scope>
    <source>
        <strain evidence="2">GSO104</strain>
    </source>
</reference>
<protein>
    <submittedName>
        <fullName evidence="2">Uncharacterized protein</fullName>
    </submittedName>
</protein>
<dbReference type="EMBL" id="HBNS01017302">
    <property type="protein sequence ID" value="CAE4605144.1"/>
    <property type="molecule type" value="Transcribed_RNA"/>
</dbReference>
<dbReference type="AlphaFoldDB" id="A0A7S4V3D8"/>
<feature type="compositionally biased region" description="Acidic residues" evidence="1">
    <location>
        <begin position="354"/>
        <end position="378"/>
    </location>
</feature>
<accession>A0A7S4V3D8</accession>
<feature type="compositionally biased region" description="Acidic residues" evidence="1">
    <location>
        <begin position="182"/>
        <end position="193"/>
    </location>
</feature>
<feature type="compositionally biased region" description="Low complexity" evidence="1">
    <location>
        <begin position="214"/>
        <end position="233"/>
    </location>
</feature>
<evidence type="ECO:0000256" key="1">
    <source>
        <dbReference type="SAM" id="MobiDB-lite"/>
    </source>
</evidence>
<organism evidence="2">
    <name type="scientific">Ditylum brightwellii</name>
    <dbReference type="NCBI Taxonomy" id="49249"/>
    <lineage>
        <taxon>Eukaryota</taxon>
        <taxon>Sar</taxon>
        <taxon>Stramenopiles</taxon>
        <taxon>Ochrophyta</taxon>
        <taxon>Bacillariophyta</taxon>
        <taxon>Mediophyceae</taxon>
        <taxon>Lithodesmiophycidae</taxon>
        <taxon>Lithodesmiales</taxon>
        <taxon>Lithodesmiaceae</taxon>
        <taxon>Ditylum</taxon>
    </lineage>
</organism>
<evidence type="ECO:0000313" key="2">
    <source>
        <dbReference type="EMBL" id="CAE4605144.1"/>
    </source>
</evidence>
<feature type="compositionally biased region" description="Acidic residues" evidence="1">
    <location>
        <begin position="258"/>
        <end position="277"/>
    </location>
</feature>
<feature type="region of interest" description="Disordered" evidence="1">
    <location>
        <begin position="179"/>
        <end position="199"/>
    </location>
</feature>
<gene>
    <name evidence="2" type="ORF">DBRI00130_LOCUS13829</name>
</gene>
<proteinExistence type="predicted"/>